<dbReference type="GO" id="GO:0012505">
    <property type="term" value="C:endomembrane system"/>
    <property type="evidence" value="ECO:0007669"/>
    <property type="project" value="UniProtKB-SubCell"/>
</dbReference>
<dbReference type="Pfam" id="PF04191">
    <property type="entry name" value="PEMT"/>
    <property type="match status" value="1"/>
</dbReference>
<evidence type="ECO:0000256" key="1">
    <source>
        <dbReference type="ARBA" id="ARBA00004127"/>
    </source>
</evidence>
<feature type="transmembrane region" description="Helical" evidence="5">
    <location>
        <begin position="48"/>
        <end position="66"/>
    </location>
</feature>
<dbReference type="Proteomes" id="UP000198744">
    <property type="component" value="Unassembled WGS sequence"/>
</dbReference>
<feature type="transmembrane region" description="Helical" evidence="5">
    <location>
        <begin position="126"/>
        <end position="159"/>
    </location>
</feature>
<evidence type="ECO:0000256" key="2">
    <source>
        <dbReference type="ARBA" id="ARBA00022692"/>
    </source>
</evidence>
<protein>
    <submittedName>
        <fullName evidence="6">Protein-S-isoprenylcysteine O-methyltransferase Ste14</fullName>
    </submittedName>
</protein>
<evidence type="ECO:0000256" key="4">
    <source>
        <dbReference type="ARBA" id="ARBA00023136"/>
    </source>
</evidence>
<sequence>MAFRLSIYLCPGEEAFSRKVCRVKMLIVRAKLSGCFEVIYMVSSIEKYRIPVTWIFAIALSALLLFSESRLEEANPFLTVLLFMTGCFLVGIASLGRLWCTLYISGYKTKKLVTEGPYSICRNPLYFFSFLGAVGVGCATETVTMPIFAILIFALYYPFVIKSEERDLRKRHGEAFASYLRSTPAFFPKYSLLKEPQQYLVAPKLFKKHIFDALWFIWLLGILELLEALHELNVLPVWIKLY</sequence>
<evidence type="ECO:0000256" key="5">
    <source>
        <dbReference type="SAM" id="Phobius"/>
    </source>
</evidence>
<keyword evidence="6" id="KW-0808">Transferase</keyword>
<gene>
    <name evidence="6" type="ORF">SAMN04489760_12916</name>
</gene>
<evidence type="ECO:0000256" key="3">
    <source>
        <dbReference type="ARBA" id="ARBA00022989"/>
    </source>
</evidence>
<dbReference type="STRING" id="43775.SAMN04489760_12916"/>
<evidence type="ECO:0000313" key="6">
    <source>
        <dbReference type="EMBL" id="SEM64118.1"/>
    </source>
</evidence>
<accession>A0A1H8A2P2</accession>
<keyword evidence="3 5" id="KW-1133">Transmembrane helix</keyword>
<organism evidence="6 7">
    <name type="scientific">Syntrophus gentianae</name>
    <dbReference type="NCBI Taxonomy" id="43775"/>
    <lineage>
        <taxon>Bacteria</taxon>
        <taxon>Pseudomonadati</taxon>
        <taxon>Thermodesulfobacteriota</taxon>
        <taxon>Syntrophia</taxon>
        <taxon>Syntrophales</taxon>
        <taxon>Syntrophaceae</taxon>
        <taxon>Syntrophus</taxon>
    </lineage>
</organism>
<dbReference type="EMBL" id="FOBS01000029">
    <property type="protein sequence ID" value="SEM64118.1"/>
    <property type="molecule type" value="Genomic_DNA"/>
</dbReference>
<dbReference type="GO" id="GO:0008168">
    <property type="term" value="F:methyltransferase activity"/>
    <property type="evidence" value="ECO:0007669"/>
    <property type="project" value="UniProtKB-KW"/>
</dbReference>
<evidence type="ECO:0000313" key="7">
    <source>
        <dbReference type="Proteomes" id="UP000198744"/>
    </source>
</evidence>
<keyword evidence="4 5" id="KW-0472">Membrane</keyword>
<name>A0A1H8A2P2_9BACT</name>
<dbReference type="PANTHER" id="PTHR12714:SF9">
    <property type="entry name" value="PROTEIN-S-ISOPRENYLCYSTEINE O-METHYLTRANSFERASE"/>
    <property type="match status" value="1"/>
</dbReference>
<keyword evidence="7" id="KW-1185">Reference proteome</keyword>
<dbReference type="AlphaFoldDB" id="A0A1H8A2P2"/>
<proteinExistence type="predicted"/>
<dbReference type="OrthoDB" id="5417332at2"/>
<dbReference type="GO" id="GO:0032259">
    <property type="term" value="P:methylation"/>
    <property type="evidence" value="ECO:0007669"/>
    <property type="project" value="UniProtKB-KW"/>
</dbReference>
<reference evidence="6 7" key="1">
    <citation type="submission" date="2016-10" db="EMBL/GenBank/DDBJ databases">
        <authorList>
            <person name="de Groot N.N."/>
        </authorList>
    </citation>
    <scope>NUCLEOTIDE SEQUENCE [LARGE SCALE GENOMIC DNA]</scope>
    <source>
        <strain evidence="6 7">DSM 8423</strain>
    </source>
</reference>
<comment type="subcellular location">
    <subcellularLocation>
        <location evidence="1">Endomembrane system</location>
        <topology evidence="1">Multi-pass membrane protein</topology>
    </subcellularLocation>
</comment>
<keyword evidence="6" id="KW-0489">Methyltransferase</keyword>
<dbReference type="Gene3D" id="1.20.120.1630">
    <property type="match status" value="1"/>
</dbReference>
<dbReference type="InterPro" id="IPR007318">
    <property type="entry name" value="Phopholipid_MeTrfase"/>
</dbReference>
<dbReference type="PANTHER" id="PTHR12714">
    <property type="entry name" value="PROTEIN-S ISOPRENYLCYSTEINE O-METHYLTRANSFERASE"/>
    <property type="match status" value="1"/>
</dbReference>
<keyword evidence="2 5" id="KW-0812">Transmembrane</keyword>
<feature type="transmembrane region" description="Helical" evidence="5">
    <location>
        <begin position="78"/>
        <end position="106"/>
    </location>
</feature>